<reference evidence="2 5" key="2">
    <citation type="submission" date="2020-01" db="EMBL/GenBank/DDBJ databases">
        <title>Genome sequence of Arachis hypogaea, cultivar Shitouqi.</title>
        <authorList>
            <person name="Zhuang W."/>
            <person name="Chen H."/>
            <person name="Varshney R."/>
            <person name="Wang D."/>
            <person name="Ming R."/>
        </authorList>
    </citation>
    <scope>NUCLEOTIDE SEQUENCE [LARGE SCALE GENOMIC DNA]</scope>
    <source>
        <tissue evidence="2">Young leaf</tissue>
    </source>
</reference>
<dbReference type="Proteomes" id="UP000464620">
    <property type="component" value="Chromosome B09"/>
</dbReference>
<feature type="compositionally biased region" description="Low complexity" evidence="1">
    <location>
        <begin position="9"/>
        <end position="35"/>
    </location>
</feature>
<dbReference type="EMBL" id="CP031001">
    <property type="protein sequence ID" value="QHN79948.1"/>
    <property type="molecule type" value="Genomic_DNA"/>
</dbReference>
<dbReference type="PANTHER" id="PTHR33312">
    <property type="entry name" value="MEMBRANE-ASSOCIATED KINASE REGULATOR 4-RELATED"/>
    <property type="match status" value="1"/>
</dbReference>
<evidence type="ECO:0000313" key="2">
    <source>
        <dbReference type="EMBL" id="QHN79948.1"/>
    </source>
</evidence>
<evidence type="ECO:0000313" key="3">
    <source>
        <dbReference type="EMBL" id="RYQ93875.1"/>
    </source>
</evidence>
<dbReference type="AlphaFoldDB" id="A0A444XWT0"/>
<evidence type="ECO:0000313" key="4">
    <source>
        <dbReference type="Proteomes" id="UP000289738"/>
    </source>
</evidence>
<feature type="compositionally biased region" description="Low complexity" evidence="1">
    <location>
        <begin position="86"/>
        <end position="105"/>
    </location>
</feature>
<feature type="region of interest" description="Disordered" evidence="1">
    <location>
        <begin position="212"/>
        <end position="258"/>
    </location>
</feature>
<feature type="region of interest" description="Disordered" evidence="1">
    <location>
        <begin position="1"/>
        <end position="35"/>
    </location>
</feature>
<feature type="region of interest" description="Disordered" evidence="1">
    <location>
        <begin position="86"/>
        <end position="120"/>
    </location>
</feature>
<dbReference type="OrthoDB" id="1927169at2759"/>
<reference evidence="3 4" key="1">
    <citation type="submission" date="2019-01" db="EMBL/GenBank/DDBJ databases">
        <title>Sequencing of cultivated peanut Arachis hypogaea provides insights into genome evolution and oil improvement.</title>
        <authorList>
            <person name="Chen X."/>
        </authorList>
    </citation>
    <scope>NUCLEOTIDE SEQUENCE [LARGE SCALE GENOMIC DNA]</scope>
    <source>
        <strain evidence="4">cv. Fuhuasheng</strain>
        <strain evidence="3">GDAAS-fuhuasheng2018</strain>
        <tissue evidence="3">Leaves</tissue>
    </source>
</reference>
<dbReference type="GO" id="GO:0019210">
    <property type="term" value="F:kinase inhibitor activity"/>
    <property type="evidence" value="ECO:0007669"/>
    <property type="project" value="InterPro"/>
</dbReference>
<organism evidence="3 4">
    <name type="scientific">Arachis hypogaea</name>
    <name type="common">Peanut</name>
    <dbReference type="NCBI Taxonomy" id="3818"/>
    <lineage>
        <taxon>Eukaryota</taxon>
        <taxon>Viridiplantae</taxon>
        <taxon>Streptophyta</taxon>
        <taxon>Embryophyta</taxon>
        <taxon>Tracheophyta</taxon>
        <taxon>Spermatophyta</taxon>
        <taxon>Magnoliopsida</taxon>
        <taxon>eudicotyledons</taxon>
        <taxon>Gunneridae</taxon>
        <taxon>Pentapetalae</taxon>
        <taxon>rosids</taxon>
        <taxon>fabids</taxon>
        <taxon>Fabales</taxon>
        <taxon>Fabaceae</taxon>
        <taxon>Papilionoideae</taxon>
        <taxon>50 kb inversion clade</taxon>
        <taxon>dalbergioids sensu lato</taxon>
        <taxon>Dalbergieae</taxon>
        <taxon>Pterocarpus clade</taxon>
        <taxon>Arachis</taxon>
    </lineage>
</organism>
<keyword evidence="2" id="KW-0808">Transferase</keyword>
<dbReference type="InterPro" id="IPR039620">
    <property type="entry name" value="BKI1/MAKR1/3/4"/>
</dbReference>
<proteinExistence type="predicted"/>
<dbReference type="PANTHER" id="PTHR33312:SF8">
    <property type="entry name" value="MEMBRANE-ASSOCIATED KINASE REGULATOR 1-RELATED"/>
    <property type="match status" value="1"/>
</dbReference>
<dbReference type="EMBL" id="SDMP01000019">
    <property type="protein sequence ID" value="RYQ93875.1"/>
    <property type="molecule type" value="Genomic_DNA"/>
</dbReference>
<dbReference type="GO" id="GO:0005886">
    <property type="term" value="C:plasma membrane"/>
    <property type="evidence" value="ECO:0007669"/>
    <property type="project" value="InterPro"/>
</dbReference>
<sequence>MGRRRRTRTSNNRPNPSSHSSTLPPSPTHSFSSSSSSDFEFTISISPRKSSTLLCPADELFYKGQLLPLHLSPRISMVRTLLLSSSSSAAAPRHSTASTTSTSSSFTYDCDSSRPSSVTDDENNFVNRHNTTITNAFHCDKKTATTTAATNNNNNKYFSFSRFSSVFRKNRVETHESVSVSVSEPSRSVKKMGSTAKEVIRKYLNKVKKPLLFSHKHNKDHQKTTQASSSSSKKVANRSAMETQNAPPPPPSYSSSSSFSCLKKETTEINKSALVSSSSHSSFSGNLNYPRRKSIYVSSCPSSMRSSPTHSGVLSTAGGFSYADTSTTEELQNAIQGAIAHCKNSLAQNKDYGAVCFRI</sequence>
<dbReference type="GO" id="GO:0016301">
    <property type="term" value="F:kinase activity"/>
    <property type="evidence" value="ECO:0007669"/>
    <property type="project" value="UniProtKB-KW"/>
</dbReference>
<protein>
    <submittedName>
        <fullName evidence="2">Putative membrane-associated kinase regulator</fullName>
    </submittedName>
</protein>
<keyword evidence="4" id="KW-1185">Reference proteome</keyword>
<dbReference type="STRING" id="3818.A0A444XWT0"/>
<evidence type="ECO:0000313" key="5">
    <source>
        <dbReference type="Proteomes" id="UP000464620"/>
    </source>
</evidence>
<dbReference type="Gramene" id="arahy.Tifrunner.gnm2.ann2.Ah19g557100.1">
    <property type="protein sequence ID" value="arahy.Tifrunner.gnm2.ann2.Ah19g557100.1-CDS"/>
    <property type="gene ID" value="arahy.Tifrunner.gnm2.ann2.Ah19g557100"/>
</dbReference>
<keyword evidence="2" id="KW-0418">Kinase</keyword>
<name>A0A444XWT0_ARAHY</name>
<gene>
    <name evidence="3" type="ORF">Ahy_B09g100099</name>
    <name evidence="2" type="ORF">DS421_19g674300</name>
</gene>
<evidence type="ECO:0000256" key="1">
    <source>
        <dbReference type="SAM" id="MobiDB-lite"/>
    </source>
</evidence>
<dbReference type="Proteomes" id="UP000289738">
    <property type="component" value="Chromosome B09"/>
</dbReference>
<accession>A0A444XWT0</accession>